<evidence type="ECO:0000256" key="14">
    <source>
        <dbReference type="ARBA" id="ARBA00023054"/>
    </source>
</evidence>
<dbReference type="SMART" id="SM00027">
    <property type="entry name" value="EH"/>
    <property type="match status" value="2"/>
</dbReference>
<evidence type="ECO:0000256" key="5">
    <source>
        <dbReference type="ARBA" id="ARBA00013889"/>
    </source>
</evidence>
<evidence type="ECO:0000256" key="6">
    <source>
        <dbReference type="ARBA" id="ARBA00017312"/>
    </source>
</evidence>
<dbReference type="Pfam" id="PF12763">
    <property type="entry name" value="EH"/>
    <property type="match status" value="1"/>
</dbReference>
<keyword evidence="14 19" id="KW-0175">Coiled coil</keyword>
<dbReference type="GO" id="GO:0003779">
    <property type="term" value="F:actin binding"/>
    <property type="evidence" value="ECO:0007669"/>
    <property type="project" value="UniProtKB-KW"/>
</dbReference>
<dbReference type="InterPro" id="IPR018247">
    <property type="entry name" value="EF_Hand_1_Ca_BS"/>
</dbReference>
<dbReference type="SUPFAM" id="SSF47473">
    <property type="entry name" value="EF-hand"/>
    <property type="match status" value="2"/>
</dbReference>
<keyword evidence="9" id="KW-0254">Endocytosis</keyword>
<evidence type="ECO:0000256" key="8">
    <source>
        <dbReference type="ARBA" id="ARBA00022490"/>
    </source>
</evidence>
<evidence type="ECO:0000256" key="18">
    <source>
        <dbReference type="ARBA" id="ARBA00029684"/>
    </source>
</evidence>
<evidence type="ECO:0000313" key="24">
    <source>
        <dbReference type="Proteomes" id="UP000095009"/>
    </source>
</evidence>
<evidence type="ECO:0000313" key="23">
    <source>
        <dbReference type="EMBL" id="ODQ66087.1"/>
    </source>
</evidence>
<dbReference type="FunFam" id="1.10.238.10:FF:000323">
    <property type="entry name" value="Actin cytoskeleton-regulatory complex protein end3"/>
    <property type="match status" value="1"/>
</dbReference>
<reference evidence="23 24" key="1">
    <citation type="journal article" date="2016" name="Proc. Natl. Acad. Sci. U.S.A.">
        <title>Comparative genomics of biotechnologically important yeasts.</title>
        <authorList>
            <person name="Riley R."/>
            <person name="Haridas S."/>
            <person name="Wolfe K.H."/>
            <person name="Lopes M.R."/>
            <person name="Hittinger C.T."/>
            <person name="Goeker M."/>
            <person name="Salamov A.A."/>
            <person name="Wisecaver J.H."/>
            <person name="Long T.M."/>
            <person name="Calvey C.H."/>
            <person name="Aerts A.L."/>
            <person name="Barry K.W."/>
            <person name="Choi C."/>
            <person name="Clum A."/>
            <person name="Coughlan A.Y."/>
            <person name="Deshpande S."/>
            <person name="Douglass A.P."/>
            <person name="Hanson S.J."/>
            <person name="Klenk H.-P."/>
            <person name="LaButti K.M."/>
            <person name="Lapidus A."/>
            <person name="Lindquist E.A."/>
            <person name="Lipzen A.M."/>
            <person name="Meier-Kolthoff J.P."/>
            <person name="Ohm R.A."/>
            <person name="Otillar R.P."/>
            <person name="Pangilinan J.L."/>
            <person name="Peng Y."/>
            <person name="Rokas A."/>
            <person name="Rosa C.A."/>
            <person name="Scheuner C."/>
            <person name="Sibirny A.A."/>
            <person name="Slot J.C."/>
            <person name="Stielow J.B."/>
            <person name="Sun H."/>
            <person name="Kurtzman C.P."/>
            <person name="Blackwell M."/>
            <person name="Grigoriev I.V."/>
            <person name="Jeffries T.W."/>
        </authorList>
    </citation>
    <scope>NUCLEOTIDE SEQUENCE [LARGE SCALE GENOMIC DNA]</scope>
    <source>
        <strain evidence="23 24">DSM 6958</strain>
    </source>
</reference>
<evidence type="ECO:0000256" key="1">
    <source>
        <dbReference type="ARBA" id="ARBA00004125"/>
    </source>
</evidence>
<dbReference type="GO" id="GO:0005509">
    <property type="term" value="F:calcium ion binding"/>
    <property type="evidence" value="ECO:0007669"/>
    <property type="project" value="InterPro"/>
</dbReference>
<feature type="coiled-coil region" evidence="19">
    <location>
        <begin position="306"/>
        <end position="418"/>
    </location>
</feature>
<dbReference type="Gene3D" id="1.10.238.10">
    <property type="entry name" value="EF-hand"/>
    <property type="match status" value="2"/>
</dbReference>
<dbReference type="SMART" id="SM00054">
    <property type="entry name" value="EFh"/>
    <property type="match status" value="1"/>
</dbReference>
<evidence type="ECO:0000256" key="2">
    <source>
        <dbReference type="ARBA" id="ARBA00004134"/>
    </source>
</evidence>
<organism evidence="23 24">
    <name type="scientific">Nadsonia fulvescens var. elongata DSM 6958</name>
    <dbReference type="NCBI Taxonomy" id="857566"/>
    <lineage>
        <taxon>Eukaryota</taxon>
        <taxon>Fungi</taxon>
        <taxon>Dikarya</taxon>
        <taxon>Ascomycota</taxon>
        <taxon>Saccharomycotina</taxon>
        <taxon>Dipodascomycetes</taxon>
        <taxon>Dipodascales</taxon>
        <taxon>Dipodascales incertae sedis</taxon>
        <taxon>Nadsonia</taxon>
    </lineage>
</organism>
<name>A0A1E3PMN6_9ASCO</name>
<keyword evidence="7" id="KW-1003">Cell membrane</keyword>
<keyword evidence="12" id="KW-0967">Endosome</keyword>
<keyword evidence="13" id="KW-0106">Calcium</keyword>
<dbReference type="CDD" id="cd00052">
    <property type="entry name" value="EH"/>
    <property type="match status" value="1"/>
</dbReference>
<keyword evidence="17" id="KW-0206">Cytoskeleton</keyword>
<keyword evidence="8" id="KW-0963">Cytoplasm</keyword>
<dbReference type="InterPro" id="IPR025604">
    <property type="entry name" value="End3"/>
</dbReference>
<evidence type="ECO:0000256" key="15">
    <source>
        <dbReference type="ARBA" id="ARBA00023136"/>
    </source>
</evidence>
<keyword evidence="10" id="KW-0479">Metal-binding</keyword>
<dbReference type="GO" id="GO:0007015">
    <property type="term" value="P:actin filament organization"/>
    <property type="evidence" value="ECO:0007669"/>
    <property type="project" value="InterPro"/>
</dbReference>
<evidence type="ECO:0000256" key="19">
    <source>
        <dbReference type="SAM" id="Coils"/>
    </source>
</evidence>
<feature type="region of interest" description="Disordered" evidence="20">
    <location>
        <begin position="111"/>
        <end position="136"/>
    </location>
</feature>
<dbReference type="AlphaFoldDB" id="A0A1E3PMN6"/>
<dbReference type="GO" id="GO:0016197">
    <property type="term" value="P:endosomal transport"/>
    <property type="evidence" value="ECO:0007669"/>
    <property type="project" value="TreeGrafter"/>
</dbReference>
<evidence type="ECO:0000256" key="20">
    <source>
        <dbReference type="SAM" id="MobiDB-lite"/>
    </source>
</evidence>
<dbReference type="PROSITE" id="PS00018">
    <property type="entry name" value="EF_HAND_1"/>
    <property type="match status" value="1"/>
</dbReference>
<dbReference type="InterPro" id="IPR000261">
    <property type="entry name" value="EH_dom"/>
</dbReference>
<keyword evidence="24" id="KW-1185">Reference proteome</keyword>
<evidence type="ECO:0000259" key="22">
    <source>
        <dbReference type="PROSITE" id="PS50222"/>
    </source>
</evidence>
<feature type="domain" description="EH" evidence="21">
    <location>
        <begin position="10"/>
        <end position="100"/>
    </location>
</feature>
<evidence type="ECO:0000256" key="3">
    <source>
        <dbReference type="ARBA" id="ARBA00004413"/>
    </source>
</evidence>
<comment type="similarity">
    <text evidence="4">Belongs to the END3 family.</text>
</comment>
<keyword evidence="11" id="KW-0677">Repeat</keyword>
<evidence type="ECO:0000256" key="7">
    <source>
        <dbReference type="ARBA" id="ARBA00022475"/>
    </source>
</evidence>
<evidence type="ECO:0000256" key="11">
    <source>
        <dbReference type="ARBA" id="ARBA00022737"/>
    </source>
</evidence>
<accession>A0A1E3PMN6</accession>
<dbReference type="EMBL" id="KV454409">
    <property type="protein sequence ID" value="ODQ66087.1"/>
    <property type="molecule type" value="Genomic_DNA"/>
</dbReference>
<dbReference type="OrthoDB" id="1716625at2759"/>
<dbReference type="GO" id="GO:0010008">
    <property type="term" value="C:endosome membrane"/>
    <property type="evidence" value="ECO:0007669"/>
    <property type="project" value="UniProtKB-SubCell"/>
</dbReference>
<protein>
    <recommendedName>
        <fullName evidence="6">Actin cytoskeleton-regulatory complex protein END3</fullName>
    </recommendedName>
    <alternativeName>
        <fullName evidence="5">Actin cytoskeleton-regulatory complex protein end3</fullName>
    </alternativeName>
    <alternativeName>
        <fullName evidence="18">Endocytosis protein 3</fullName>
    </alternativeName>
</protein>
<evidence type="ECO:0000256" key="10">
    <source>
        <dbReference type="ARBA" id="ARBA00022723"/>
    </source>
</evidence>
<evidence type="ECO:0000256" key="9">
    <source>
        <dbReference type="ARBA" id="ARBA00022583"/>
    </source>
</evidence>
<evidence type="ECO:0000256" key="17">
    <source>
        <dbReference type="ARBA" id="ARBA00023212"/>
    </source>
</evidence>
<dbReference type="PROSITE" id="PS50031">
    <property type="entry name" value="EH"/>
    <property type="match status" value="2"/>
</dbReference>
<gene>
    <name evidence="23" type="ORF">NADFUDRAFT_51356</name>
</gene>
<keyword evidence="16" id="KW-0009">Actin-binding</keyword>
<evidence type="ECO:0000256" key="4">
    <source>
        <dbReference type="ARBA" id="ARBA00009909"/>
    </source>
</evidence>
<dbReference type="PROSITE" id="PS50222">
    <property type="entry name" value="EF_HAND_2"/>
    <property type="match status" value="1"/>
</dbReference>
<keyword evidence="15" id="KW-0472">Membrane</keyword>
<evidence type="ECO:0000256" key="12">
    <source>
        <dbReference type="ARBA" id="ARBA00022753"/>
    </source>
</evidence>
<dbReference type="GO" id="GO:0006897">
    <property type="term" value="P:endocytosis"/>
    <property type="evidence" value="ECO:0007669"/>
    <property type="project" value="UniProtKB-KW"/>
</dbReference>
<evidence type="ECO:0000259" key="21">
    <source>
        <dbReference type="PROSITE" id="PS50031"/>
    </source>
</evidence>
<dbReference type="GO" id="GO:0030479">
    <property type="term" value="C:actin cortical patch"/>
    <property type="evidence" value="ECO:0007669"/>
    <property type="project" value="UniProtKB-SubCell"/>
</dbReference>
<proteinExistence type="inferred from homology"/>
<evidence type="ECO:0000256" key="13">
    <source>
        <dbReference type="ARBA" id="ARBA00022837"/>
    </source>
</evidence>
<feature type="domain" description="EH" evidence="21">
    <location>
        <begin position="150"/>
        <end position="239"/>
    </location>
</feature>
<dbReference type="GO" id="GO:0005886">
    <property type="term" value="C:plasma membrane"/>
    <property type="evidence" value="ECO:0007669"/>
    <property type="project" value="UniProtKB-SubCell"/>
</dbReference>
<comment type="subcellular location">
    <subcellularLocation>
        <location evidence="3">Cell membrane</location>
        <topology evidence="3">Peripheral membrane protein</topology>
        <orientation evidence="3">Cytoplasmic side</orientation>
    </subcellularLocation>
    <subcellularLocation>
        <location evidence="2">Cytoplasm</location>
        <location evidence="2">Cytoskeleton</location>
        <location evidence="2">Actin patch</location>
    </subcellularLocation>
    <subcellularLocation>
        <location evidence="1">Endosome membrane</location>
        <topology evidence="1">Peripheral membrane protein</topology>
        <orientation evidence="1">Cytoplasmic side</orientation>
    </subcellularLocation>
</comment>
<sequence length="418" mass="47400">MSGKQLEQWEINKYWEIFNGLSPVNNLLTGDQVASVLKNSKLSDSQLEKVWDLSDIDADGNLDFEEFCIAMRLIFDMINGSTQDIPNNLPDWLIPASKAHLIQANQAISSGGESFRNDKQDYQNESDDDHDNSSSGGLSSDFDWYISPSDRDAYNVIYTANSDRHGRISFEALSELYTTLSNVPFSEITNAWNLVNPHLEPRIEKEQCLIFLHILNNRERGIRIPRSVPASLRATFEKAKPEYNLDSKQGDVHSTISDRNASISSSSKKSAFADGYLSRLGLSGRSSSYESKGTDFSSTKDTDWEEARLKRQLADLENLILKSEKEAANTKKYGSSYATSRSALIKRELEQLLEFKERQLDSLRNDNGNDNSKVRELSEANDDIEMIQQQIDALEEHYANKKRELDSLLRQIEQLKST</sequence>
<dbReference type="InterPro" id="IPR011992">
    <property type="entry name" value="EF-hand-dom_pair"/>
</dbReference>
<dbReference type="STRING" id="857566.A0A1E3PMN6"/>
<dbReference type="Pfam" id="PF12761">
    <property type="entry name" value="End3"/>
    <property type="match status" value="1"/>
</dbReference>
<dbReference type="Proteomes" id="UP000095009">
    <property type="component" value="Unassembled WGS sequence"/>
</dbReference>
<evidence type="ECO:0000256" key="16">
    <source>
        <dbReference type="ARBA" id="ARBA00023203"/>
    </source>
</evidence>
<dbReference type="PANTHER" id="PTHR11216">
    <property type="entry name" value="EH DOMAIN"/>
    <property type="match status" value="1"/>
</dbReference>
<dbReference type="InterPro" id="IPR002048">
    <property type="entry name" value="EF_hand_dom"/>
</dbReference>
<feature type="domain" description="EF-hand" evidence="22">
    <location>
        <begin position="42"/>
        <end position="77"/>
    </location>
</feature>